<dbReference type="Proteomes" id="UP001221898">
    <property type="component" value="Unassembled WGS sequence"/>
</dbReference>
<evidence type="ECO:0008006" key="5">
    <source>
        <dbReference type="Google" id="ProtNLM"/>
    </source>
</evidence>
<name>A0AAD7W8S7_9TELE</name>
<gene>
    <name evidence="3" type="ORF">AAFF_G00147100</name>
</gene>
<keyword evidence="2" id="KW-0732">Signal</keyword>
<reference evidence="3" key="1">
    <citation type="journal article" date="2023" name="Science">
        <title>Genome structures resolve the early diversification of teleost fishes.</title>
        <authorList>
            <person name="Parey E."/>
            <person name="Louis A."/>
            <person name="Montfort J."/>
            <person name="Bouchez O."/>
            <person name="Roques C."/>
            <person name="Iampietro C."/>
            <person name="Lluch J."/>
            <person name="Castinel A."/>
            <person name="Donnadieu C."/>
            <person name="Desvignes T."/>
            <person name="Floi Bucao C."/>
            <person name="Jouanno E."/>
            <person name="Wen M."/>
            <person name="Mejri S."/>
            <person name="Dirks R."/>
            <person name="Jansen H."/>
            <person name="Henkel C."/>
            <person name="Chen W.J."/>
            <person name="Zahm M."/>
            <person name="Cabau C."/>
            <person name="Klopp C."/>
            <person name="Thompson A.W."/>
            <person name="Robinson-Rechavi M."/>
            <person name="Braasch I."/>
            <person name="Lecointre G."/>
            <person name="Bobe J."/>
            <person name="Postlethwait J.H."/>
            <person name="Berthelot C."/>
            <person name="Roest Crollius H."/>
            <person name="Guiguen Y."/>
        </authorList>
    </citation>
    <scope>NUCLEOTIDE SEQUENCE</scope>
    <source>
        <strain evidence="3">NC1722</strain>
    </source>
</reference>
<feature type="region of interest" description="Disordered" evidence="1">
    <location>
        <begin position="28"/>
        <end position="94"/>
    </location>
</feature>
<evidence type="ECO:0000256" key="1">
    <source>
        <dbReference type="SAM" id="MobiDB-lite"/>
    </source>
</evidence>
<dbReference type="EMBL" id="JAINUG010000201">
    <property type="protein sequence ID" value="KAJ8388092.1"/>
    <property type="molecule type" value="Genomic_DNA"/>
</dbReference>
<dbReference type="AlphaFoldDB" id="A0AAD7W8S7"/>
<feature type="chain" id="PRO_5042232007" description="Secreted protein" evidence="2">
    <location>
        <begin position="28"/>
        <end position="114"/>
    </location>
</feature>
<accession>A0AAD7W8S7</accession>
<evidence type="ECO:0000313" key="3">
    <source>
        <dbReference type="EMBL" id="KAJ8388092.1"/>
    </source>
</evidence>
<proteinExistence type="predicted"/>
<comment type="caution">
    <text evidence="3">The sequence shown here is derived from an EMBL/GenBank/DDBJ whole genome shotgun (WGS) entry which is preliminary data.</text>
</comment>
<feature type="signal peptide" evidence="2">
    <location>
        <begin position="1"/>
        <end position="27"/>
    </location>
</feature>
<evidence type="ECO:0000313" key="4">
    <source>
        <dbReference type="Proteomes" id="UP001221898"/>
    </source>
</evidence>
<evidence type="ECO:0000256" key="2">
    <source>
        <dbReference type="SAM" id="SignalP"/>
    </source>
</evidence>
<sequence>MLATWRSLWHGAAGVWWWASEWESVEAAPSVGGGVSHRPPVRLRGGTRPSALAGGHRGKGNVSASCLQLPHTPGEVYQRDNPSPNTHPHHNSHCTSAFALSAGHMGHTHKVNRN</sequence>
<protein>
    <recommendedName>
        <fullName evidence="5">Secreted protein</fullName>
    </recommendedName>
</protein>
<keyword evidence="4" id="KW-1185">Reference proteome</keyword>
<organism evidence="3 4">
    <name type="scientific">Aldrovandia affinis</name>
    <dbReference type="NCBI Taxonomy" id="143900"/>
    <lineage>
        <taxon>Eukaryota</taxon>
        <taxon>Metazoa</taxon>
        <taxon>Chordata</taxon>
        <taxon>Craniata</taxon>
        <taxon>Vertebrata</taxon>
        <taxon>Euteleostomi</taxon>
        <taxon>Actinopterygii</taxon>
        <taxon>Neopterygii</taxon>
        <taxon>Teleostei</taxon>
        <taxon>Notacanthiformes</taxon>
        <taxon>Halosauridae</taxon>
        <taxon>Aldrovandia</taxon>
    </lineage>
</organism>